<dbReference type="GO" id="GO:0005524">
    <property type="term" value="F:ATP binding"/>
    <property type="evidence" value="ECO:0007669"/>
    <property type="project" value="InterPro"/>
</dbReference>
<dbReference type="KEGG" id="ccp:CHC_T00008688001"/>
<comment type="similarity">
    <text evidence="1">Belongs to the sel-1 family.</text>
</comment>
<dbReference type="Gramene" id="CDF34233">
    <property type="protein sequence ID" value="CDF34233"/>
    <property type="gene ID" value="CHC_T00008688001"/>
</dbReference>
<dbReference type="PROSITE" id="PS50011">
    <property type="entry name" value="PROTEIN_KINASE_DOM"/>
    <property type="match status" value="1"/>
</dbReference>
<dbReference type="EMBL" id="HG001679">
    <property type="protein sequence ID" value="CDF34233.1"/>
    <property type="molecule type" value="Genomic_DNA"/>
</dbReference>
<proteinExistence type="inferred from homology"/>
<feature type="coiled-coil region" evidence="2">
    <location>
        <begin position="70"/>
        <end position="97"/>
    </location>
</feature>
<dbReference type="SUPFAM" id="SSF81901">
    <property type="entry name" value="HCP-like"/>
    <property type="match status" value="5"/>
</dbReference>
<accession>R7Q8V2</accession>
<gene>
    <name evidence="5" type="ORF">CHC_T00008688001</name>
</gene>
<dbReference type="Pfam" id="PF00069">
    <property type="entry name" value="Pkinase"/>
    <property type="match status" value="1"/>
</dbReference>
<feature type="compositionally biased region" description="Polar residues" evidence="3">
    <location>
        <begin position="690"/>
        <end position="701"/>
    </location>
</feature>
<feature type="region of interest" description="Disordered" evidence="3">
    <location>
        <begin position="798"/>
        <end position="823"/>
    </location>
</feature>
<dbReference type="OMA" id="NIGICHE"/>
<dbReference type="InterPro" id="IPR000719">
    <property type="entry name" value="Prot_kinase_dom"/>
</dbReference>
<dbReference type="PANTHER" id="PTHR11102">
    <property type="entry name" value="SEL-1-LIKE PROTEIN"/>
    <property type="match status" value="1"/>
</dbReference>
<name>R7Q8V2_CHOCR</name>
<evidence type="ECO:0000256" key="1">
    <source>
        <dbReference type="ARBA" id="ARBA00038101"/>
    </source>
</evidence>
<dbReference type="Pfam" id="PF08238">
    <property type="entry name" value="Sel1"/>
    <property type="match status" value="20"/>
</dbReference>
<dbReference type="InterPro" id="IPR006597">
    <property type="entry name" value="Sel1-like"/>
</dbReference>
<dbReference type="PANTHER" id="PTHR11102:SF160">
    <property type="entry name" value="ERAD-ASSOCIATED E3 UBIQUITIN-PROTEIN LIGASE COMPONENT HRD3"/>
    <property type="match status" value="1"/>
</dbReference>
<dbReference type="GO" id="GO:0004672">
    <property type="term" value="F:protein kinase activity"/>
    <property type="evidence" value="ECO:0007669"/>
    <property type="project" value="InterPro"/>
</dbReference>
<feature type="compositionally biased region" description="Polar residues" evidence="3">
    <location>
        <begin position="616"/>
        <end position="627"/>
    </location>
</feature>
<dbReference type="Proteomes" id="UP000012073">
    <property type="component" value="Unassembled WGS sequence"/>
</dbReference>
<keyword evidence="6" id="KW-1185">Reference proteome</keyword>
<dbReference type="GeneID" id="17321764"/>
<evidence type="ECO:0000256" key="3">
    <source>
        <dbReference type="SAM" id="MobiDB-lite"/>
    </source>
</evidence>
<dbReference type="SMART" id="SM00671">
    <property type="entry name" value="SEL1"/>
    <property type="match status" value="20"/>
</dbReference>
<dbReference type="OrthoDB" id="4569at2759"/>
<evidence type="ECO:0000259" key="4">
    <source>
        <dbReference type="PROSITE" id="PS50011"/>
    </source>
</evidence>
<reference evidence="6" key="1">
    <citation type="journal article" date="2013" name="Proc. Natl. Acad. Sci. U.S.A.">
        <title>Genome structure and metabolic features in the red seaweed Chondrus crispus shed light on evolution of the Archaeplastida.</title>
        <authorList>
            <person name="Collen J."/>
            <person name="Porcel B."/>
            <person name="Carre W."/>
            <person name="Ball S.G."/>
            <person name="Chaparro C."/>
            <person name="Tonon T."/>
            <person name="Barbeyron T."/>
            <person name="Michel G."/>
            <person name="Noel B."/>
            <person name="Valentin K."/>
            <person name="Elias M."/>
            <person name="Artiguenave F."/>
            <person name="Arun A."/>
            <person name="Aury J.M."/>
            <person name="Barbosa-Neto J.F."/>
            <person name="Bothwell J.H."/>
            <person name="Bouget F.Y."/>
            <person name="Brillet L."/>
            <person name="Cabello-Hurtado F."/>
            <person name="Capella-Gutierrez S."/>
            <person name="Charrier B."/>
            <person name="Cladiere L."/>
            <person name="Cock J.M."/>
            <person name="Coelho S.M."/>
            <person name="Colleoni C."/>
            <person name="Czjzek M."/>
            <person name="Da Silva C."/>
            <person name="Delage L."/>
            <person name="Denoeud F."/>
            <person name="Deschamps P."/>
            <person name="Dittami S.M."/>
            <person name="Gabaldon T."/>
            <person name="Gachon C.M."/>
            <person name="Groisillier A."/>
            <person name="Herve C."/>
            <person name="Jabbari K."/>
            <person name="Katinka M."/>
            <person name="Kloareg B."/>
            <person name="Kowalczyk N."/>
            <person name="Labadie K."/>
            <person name="Leblanc C."/>
            <person name="Lopez P.J."/>
            <person name="McLachlan D.H."/>
            <person name="Meslet-Cladiere L."/>
            <person name="Moustafa A."/>
            <person name="Nehr Z."/>
            <person name="Nyvall Collen P."/>
            <person name="Panaud O."/>
            <person name="Partensky F."/>
            <person name="Poulain J."/>
            <person name="Rensing S.A."/>
            <person name="Rousvoal S."/>
            <person name="Samson G."/>
            <person name="Symeonidi A."/>
            <person name="Weissenbach J."/>
            <person name="Zambounis A."/>
            <person name="Wincker P."/>
            <person name="Boyen C."/>
        </authorList>
    </citation>
    <scope>NUCLEOTIDE SEQUENCE [LARGE SCALE GENOMIC DNA]</scope>
    <source>
        <strain evidence="6">cv. Stackhouse</strain>
    </source>
</reference>
<dbReference type="InterPro" id="IPR050767">
    <property type="entry name" value="Sel1_AlgK"/>
</dbReference>
<organism evidence="5 6">
    <name type="scientific">Chondrus crispus</name>
    <name type="common">Carrageen Irish moss</name>
    <name type="synonym">Polymorpha crispa</name>
    <dbReference type="NCBI Taxonomy" id="2769"/>
    <lineage>
        <taxon>Eukaryota</taxon>
        <taxon>Rhodophyta</taxon>
        <taxon>Florideophyceae</taxon>
        <taxon>Rhodymeniophycidae</taxon>
        <taxon>Gigartinales</taxon>
        <taxon>Gigartinaceae</taxon>
        <taxon>Chondrus</taxon>
    </lineage>
</organism>
<protein>
    <submittedName>
        <fullName evidence="5">Sel1-repeat containing protein</fullName>
    </submittedName>
</protein>
<dbReference type="InterPro" id="IPR011009">
    <property type="entry name" value="Kinase-like_dom_sf"/>
</dbReference>
<dbReference type="RefSeq" id="XP_005714052.1">
    <property type="nucleotide sequence ID" value="XM_005713995.1"/>
</dbReference>
<dbReference type="Gene3D" id="1.10.510.10">
    <property type="entry name" value="Transferase(Phosphotransferase) domain 1"/>
    <property type="match status" value="1"/>
</dbReference>
<dbReference type="SUPFAM" id="SSF56112">
    <property type="entry name" value="Protein kinase-like (PK-like)"/>
    <property type="match status" value="1"/>
</dbReference>
<dbReference type="Gene3D" id="1.25.40.10">
    <property type="entry name" value="Tetratricopeptide repeat domain"/>
    <property type="match status" value="5"/>
</dbReference>
<evidence type="ECO:0000313" key="6">
    <source>
        <dbReference type="Proteomes" id="UP000012073"/>
    </source>
</evidence>
<feature type="compositionally biased region" description="Basic and acidic residues" evidence="3">
    <location>
        <begin position="719"/>
        <end position="749"/>
    </location>
</feature>
<evidence type="ECO:0000256" key="2">
    <source>
        <dbReference type="SAM" id="Coils"/>
    </source>
</evidence>
<feature type="region of interest" description="Disordered" evidence="3">
    <location>
        <begin position="606"/>
        <end position="636"/>
    </location>
</feature>
<dbReference type="InterPro" id="IPR011990">
    <property type="entry name" value="TPR-like_helical_dom_sf"/>
</dbReference>
<keyword evidence="2" id="KW-0175">Coiled coil</keyword>
<sequence>MSLEHTLAAACTALDTAVGLCPPDCDLRAVLVSILAAHTSIARTQPDSLAPWRLTLKKVTDFATRITTLLQRQSLQQPDMQARIEQLKKEAENLHAECDTRGLYTASVPPLASQRLCDRLCLCLDSVPTEALQEVAVLGPNAENLRVLLRSLSVFYDFIETLLTSEIGMLPFASKLIGFIRDHMQDTSSHPPPISSAPCSRPEATRFVAIRDALNLYIDAANKSAISQEDSGIITTILQLLWPGVGDEPLTTEMEIMSTCVTFDTKSSELNFPTMLGATENSVLFKAMFQIPSDYTQDNRPTWPTAVAVKMFRPSMSTIAREPFFRQEALRVSTFTNPCLLAVHGVHWPREVPVSKNAAFTNDIVVVSELMTDNLRTIRRRAPASTLEAQLRILIDVASALACLHEAGVCHLGLTPENVLLRVDKGVRYGHAKVDVTSLFRYALFPDWLDSIPLRSWMYIAPELHAEGQPRFTSDIWSLGVLACFLMGGASPTHEQNSLKWSSMHSQKDSAWSWASTIRNRRIRNIFRSCLCTNPKDRPTAAFLVEKLQNVLQSVSANGGSGSDVMGNVLTNGNDLGLNDFDIDANRDTKKDAFFEFEDVCRALSDSEPPIRGKNGSDTGLKQNGNDLSIRRRKRRRIAELDPDDLDWAETNAPDKTAVIESTSSSSPSNGPGVERRALPNRRAKEKTGSEPTSAVDQLTPGTEVDLVHSSTAVKHIRTTQEKRNRSDLRNNMRDQSCKGSDDKTEARGLSRISNDTDVIDENHAPPIQGLNHQSSELPYAAVDENKFDDDGAIFIEPSQAQKTGQKLSADRATIPSKSKVEPSKYERMNRKAEVLQESGRPGCIEEAANMFKMAADAGNSNAQVNYGHCLEFGRGVNQDFCEAAMYFQSAANQGNTKGQLRIGLCHEFGRGTKKDFRVAVDWYKRASDQGNTQAQTNLGIAYHQGHGVERNYGMAAELYRRAVKDGHTAAMLNLGVLSEHGLGVPKDTSTAFRLYESAAAGGNERAMLNLALCYERGHGTPRDLRQAALMYVKSAEAGNHQAQFRAGQCFENGEGVPRNYMRAAVYFKKAAESDNLNAMNRLGLLYEDGRGVDHDPVKAFKLFNAASKHGHSPSTFCLARCYEYGVGVKRSLTIAINCLKKACEQKNPKAMVTLGYKYESGVGVKKSTKEAVRLYKASAALGCPEGELALGQCFYFGYGMEKNLSEALRLYEGACKKNDPSACLELAHLYRDGVEVPQDYQKAFGLYRKSAVGRKSLAHVNLGEFYFYGRGVEIDYKKAIQHFRSAAALKDEGAAEAFRWLGDCYSDGSGVEINMKTAVRYFQKGAEAGSAGAQMSLGCCYENGTGVEVNGTKAVNLYRKAEKGGNMTATSNLGILYEKGKFVKQDYQKAFRQYTRAAEHGVIEAMCNLADCYAEGNGTPKNVSRAFELYKEAAGHGHSGAQCELGACYYHGKGVEQDFKKALELFEKARESEPEAVRQLGTAHFDGCGVEQNYVEALRLFHEAAQSGNQDAYLNIGICHEYGHGVAQDFGKAAEFYRHAADGGNLTAMQCLGNLHFSGKGVKKDLEVAVGWYRQGRSLSFDQTLQ</sequence>
<evidence type="ECO:0000313" key="5">
    <source>
        <dbReference type="EMBL" id="CDF34233.1"/>
    </source>
</evidence>
<feature type="domain" description="Protein kinase" evidence="4">
    <location>
        <begin position="270"/>
        <end position="552"/>
    </location>
</feature>
<feature type="region of interest" description="Disordered" evidence="3">
    <location>
        <begin position="659"/>
        <end position="772"/>
    </location>
</feature>